<dbReference type="RefSeq" id="WP_092862730.1">
    <property type="nucleotide sequence ID" value="NZ_FPCH01000001.1"/>
</dbReference>
<dbReference type="STRING" id="51670.SAMN04488557_0112"/>
<dbReference type="Proteomes" id="UP000199423">
    <property type="component" value="Unassembled WGS sequence"/>
</dbReference>
<dbReference type="EMBL" id="FPCH01000001">
    <property type="protein sequence ID" value="SFV25772.1"/>
    <property type="molecule type" value="Genomic_DNA"/>
</dbReference>
<name>A0A1I7MTP3_9HYPH</name>
<keyword evidence="2" id="KW-0808">Transferase</keyword>
<sequence length="173" mass="18969">MKTARLLLRAVVDGDAARIAVLAGDWDVASMTGRIPYPYNEEAALEWVNGLAEREEVFGIEREGELIGICGFTAEANGDAELGYWLGKAYWGRGYATEAARAVMAYGFAKAGVRRFVCKHLTDNGASARVIRKLGFKLSGSATGWCEARQCELPALSYERRRPWTMAIRALAS</sequence>
<dbReference type="AlphaFoldDB" id="A0A1I7MTP3"/>
<dbReference type="InterPro" id="IPR000182">
    <property type="entry name" value="GNAT_dom"/>
</dbReference>
<dbReference type="PROSITE" id="PS51186">
    <property type="entry name" value="GNAT"/>
    <property type="match status" value="1"/>
</dbReference>
<dbReference type="InterPro" id="IPR051531">
    <property type="entry name" value="N-acetyltransferase"/>
</dbReference>
<feature type="domain" description="N-acetyltransferase" evidence="1">
    <location>
        <begin position="6"/>
        <end position="163"/>
    </location>
</feature>
<organism evidence="2 3">
    <name type="scientific">Hyphomicrobium facile</name>
    <dbReference type="NCBI Taxonomy" id="51670"/>
    <lineage>
        <taxon>Bacteria</taxon>
        <taxon>Pseudomonadati</taxon>
        <taxon>Pseudomonadota</taxon>
        <taxon>Alphaproteobacteria</taxon>
        <taxon>Hyphomicrobiales</taxon>
        <taxon>Hyphomicrobiaceae</taxon>
        <taxon>Hyphomicrobium</taxon>
    </lineage>
</organism>
<protein>
    <submittedName>
        <fullName evidence="2">Protein N-acetyltransferase, RimJ/RimL family</fullName>
    </submittedName>
</protein>
<gene>
    <name evidence="2" type="ORF">SAMN04488557_0112</name>
</gene>
<dbReference type="InterPro" id="IPR016181">
    <property type="entry name" value="Acyl_CoA_acyltransferase"/>
</dbReference>
<dbReference type="Pfam" id="PF13302">
    <property type="entry name" value="Acetyltransf_3"/>
    <property type="match status" value="1"/>
</dbReference>
<evidence type="ECO:0000259" key="1">
    <source>
        <dbReference type="PROSITE" id="PS51186"/>
    </source>
</evidence>
<reference evidence="3" key="1">
    <citation type="submission" date="2016-10" db="EMBL/GenBank/DDBJ databases">
        <authorList>
            <person name="Varghese N."/>
            <person name="Submissions S."/>
        </authorList>
    </citation>
    <scope>NUCLEOTIDE SEQUENCE [LARGE SCALE GENOMIC DNA]</scope>
    <source>
        <strain evidence="3">DSM 1565</strain>
    </source>
</reference>
<proteinExistence type="predicted"/>
<evidence type="ECO:0000313" key="3">
    <source>
        <dbReference type="Proteomes" id="UP000199423"/>
    </source>
</evidence>
<accession>A0A1I7MTP3</accession>
<keyword evidence="3" id="KW-1185">Reference proteome</keyword>
<dbReference type="Gene3D" id="3.40.630.30">
    <property type="match status" value="1"/>
</dbReference>
<dbReference type="SUPFAM" id="SSF55729">
    <property type="entry name" value="Acyl-CoA N-acyltransferases (Nat)"/>
    <property type="match status" value="1"/>
</dbReference>
<dbReference type="PANTHER" id="PTHR43792">
    <property type="entry name" value="GNAT FAMILY, PUTATIVE (AFU_ORTHOLOGUE AFUA_3G00765)-RELATED-RELATED"/>
    <property type="match status" value="1"/>
</dbReference>
<evidence type="ECO:0000313" key="2">
    <source>
        <dbReference type="EMBL" id="SFV25772.1"/>
    </source>
</evidence>
<dbReference type="OrthoDB" id="9804153at2"/>
<dbReference type="GO" id="GO:0016747">
    <property type="term" value="F:acyltransferase activity, transferring groups other than amino-acyl groups"/>
    <property type="evidence" value="ECO:0007669"/>
    <property type="project" value="InterPro"/>
</dbReference>